<evidence type="ECO:0000259" key="3">
    <source>
        <dbReference type="PROSITE" id="PS51782"/>
    </source>
</evidence>
<dbReference type="InterPro" id="IPR023346">
    <property type="entry name" value="Lysozyme-like_dom_sf"/>
</dbReference>
<gene>
    <name evidence="4" type="ORF">PITCH_A360013</name>
</gene>
<feature type="compositionally biased region" description="Low complexity" evidence="1">
    <location>
        <begin position="570"/>
        <end position="583"/>
    </location>
</feature>
<evidence type="ECO:0000256" key="2">
    <source>
        <dbReference type="SAM" id="SignalP"/>
    </source>
</evidence>
<dbReference type="PROSITE" id="PS51257">
    <property type="entry name" value="PROKAR_LIPOPROTEIN"/>
    <property type="match status" value="1"/>
</dbReference>
<accession>A0A445MZF3</accession>
<organism evidence="4">
    <name type="scientific">uncultured Desulfobacterium sp</name>
    <dbReference type="NCBI Taxonomy" id="201089"/>
    <lineage>
        <taxon>Bacteria</taxon>
        <taxon>Pseudomonadati</taxon>
        <taxon>Thermodesulfobacteriota</taxon>
        <taxon>Desulfobacteria</taxon>
        <taxon>Desulfobacterales</taxon>
        <taxon>Desulfobacteriaceae</taxon>
        <taxon>Desulfobacterium</taxon>
        <taxon>environmental samples</taxon>
    </lineage>
</organism>
<dbReference type="InterPro" id="IPR008258">
    <property type="entry name" value="Transglycosylase_SLT_dom_1"/>
</dbReference>
<dbReference type="Pfam" id="PF01464">
    <property type="entry name" value="SLT"/>
    <property type="match status" value="1"/>
</dbReference>
<dbReference type="EMBL" id="OJIN01000177">
    <property type="protein sequence ID" value="SPD74878.1"/>
    <property type="molecule type" value="Genomic_DNA"/>
</dbReference>
<dbReference type="SUPFAM" id="SSF54106">
    <property type="entry name" value="LysM domain"/>
    <property type="match status" value="3"/>
</dbReference>
<dbReference type="SMART" id="SM00257">
    <property type="entry name" value="LysM"/>
    <property type="match status" value="3"/>
</dbReference>
<feature type="signal peptide" evidence="2">
    <location>
        <begin position="1"/>
        <end position="23"/>
    </location>
</feature>
<evidence type="ECO:0000256" key="1">
    <source>
        <dbReference type="SAM" id="MobiDB-lite"/>
    </source>
</evidence>
<dbReference type="Pfam" id="PF01476">
    <property type="entry name" value="LysM"/>
    <property type="match status" value="3"/>
</dbReference>
<proteinExistence type="predicted"/>
<dbReference type="Gene3D" id="3.10.350.10">
    <property type="entry name" value="LysM domain"/>
    <property type="match status" value="3"/>
</dbReference>
<feature type="region of interest" description="Disordered" evidence="1">
    <location>
        <begin position="570"/>
        <end position="589"/>
    </location>
</feature>
<dbReference type="SUPFAM" id="SSF53955">
    <property type="entry name" value="Lysozyme-like"/>
    <property type="match status" value="1"/>
</dbReference>
<dbReference type="CDD" id="cd16894">
    <property type="entry name" value="MltD-like"/>
    <property type="match status" value="1"/>
</dbReference>
<feature type="chain" id="PRO_5019304003" evidence="2">
    <location>
        <begin position="24"/>
        <end position="638"/>
    </location>
</feature>
<protein>
    <submittedName>
        <fullName evidence="4">Lytic transglycosylase catalytic</fullName>
    </submittedName>
</protein>
<feature type="domain" description="LysM" evidence="3">
    <location>
        <begin position="591"/>
        <end position="635"/>
    </location>
</feature>
<dbReference type="AlphaFoldDB" id="A0A445MZF3"/>
<dbReference type="PANTHER" id="PTHR33734:SF22">
    <property type="entry name" value="MEMBRANE-BOUND LYTIC MUREIN TRANSGLYCOSYLASE D"/>
    <property type="match status" value="1"/>
</dbReference>
<dbReference type="PANTHER" id="PTHR33734">
    <property type="entry name" value="LYSM DOMAIN-CONTAINING GPI-ANCHORED PROTEIN 2"/>
    <property type="match status" value="1"/>
</dbReference>
<name>A0A445MZF3_9BACT</name>
<dbReference type="InterPro" id="IPR018392">
    <property type="entry name" value="LysM"/>
</dbReference>
<keyword evidence="2" id="KW-0732">Signal</keyword>
<dbReference type="Gene3D" id="1.10.530.10">
    <property type="match status" value="1"/>
</dbReference>
<dbReference type="PROSITE" id="PS51782">
    <property type="entry name" value="LYSM"/>
    <property type="match status" value="3"/>
</dbReference>
<reference evidence="4" key="1">
    <citation type="submission" date="2018-01" db="EMBL/GenBank/DDBJ databases">
        <authorList>
            <person name="Regsiter A."/>
            <person name="William W."/>
        </authorList>
    </citation>
    <scope>NUCLEOTIDE SEQUENCE</scope>
    <source>
        <strain evidence="4">TRIP AH-1</strain>
    </source>
</reference>
<feature type="domain" description="LysM" evidence="3">
    <location>
        <begin position="441"/>
        <end position="485"/>
    </location>
</feature>
<feature type="domain" description="LysM" evidence="3">
    <location>
        <begin position="511"/>
        <end position="559"/>
    </location>
</feature>
<evidence type="ECO:0000313" key="4">
    <source>
        <dbReference type="EMBL" id="SPD74878.1"/>
    </source>
</evidence>
<sequence>MKFHSKIPSATFLLLLSLSIVVAGCATDKARVSLVKHVGGQNGENAPDPEGYSTCSSDPLVTTYSNMTPQERAQQEILDSALEYCQSANDYRERGDIENTINALDQAYSLILSINSDEAPPRILQQKEDLRFTISKRIAEAYASRFTVVNGQHKAIPLDMNCHVKKALDMFKGPLRDFFLSAYYRSGRYRPAIVSALKEAGLPEELSWLPLIESGFKTKALSRARALGMWQFIASTGYKFGLKRDTWVDERMDVEKSTSAAISYLKELHQLFGDWTTVLAAYNCGEGAVLRKIRTQNINYLDNFWDLYEKLPAETAFYVPQFLAVLHIVNDPQAHGFSSLPLDKPLEFDKIRINRQVNLDALSEHLGLSPYVLRQLNPALRYHCTPDGPYYDFKAPKGTGDTILVKIAEVPEWKPSVYVKESQKRRNMARQTISKPAPEFATHVVRKGETLSSIAKKYGTTVSAIASINYLSIKKSISAGRRLKIPVSGSTYAGNTKTTQSSISFPQKATKKYIVARGDTLAKIAARFETTTGAIMSLNKIKSLKAGQTLIIPSSATKAEAATLKTKIASSKTKPSSPTKAGKAASPMKTKSYKVAKGDSVCKIADKHRMDVAELLKINDLTSKSKLYPGQTLIVKVN</sequence>
<dbReference type="CDD" id="cd00118">
    <property type="entry name" value="LysM"/>
    <property type="match status" value="3"/>
</dbReference>
<dbReference type="InterPro" id="IPR036779">
    <property type="entry name" value="LysM_dom_sf"/>
</dbReference>